<evidence type="ECO:0000313" key="1">
    <source>
        <dbReference type="EMBL" id="CAE6474152.1"/>
    </source>
</evidence>
<dbReference type="SUPFAM" id="SSF48371">
    <property type="entry name" value="ARM repeat"/>
    <property type="match status" value="1"/>
</dbReference>
<dbReference type="GO" id="GO:0005737">
    <property type="term" value="C:cytoplasm"/>
    <property type="evidence" value="ECO:0007669"/>
    <property type="project" value="TreeGrafter"/>
</dbReference>
<sequence length="790" mass="86988">MYIQAPGVTPTVQSQVFRCVKSWLRTGELSPTELAQSPLFGFSFDALATEQLFDAAVDVICDIIHETQELFDAAVDVICDIIHETQEVDDFLPIIEQITARLIAIKPKLAEVGEDSDKMRGYTRIFAEAGETYRTLIVGHIETFQPIVEALLECASYPDLDVVPITFQFWYHLAMTARSRRDSVSPAIADVYQRLTGIMIDHLRFPADFDELPAQERDEFRDFRHIMGDTLKDCCYVLGSSLCLSRTYEMIVKILGAPASNQAWQDIEAPLFAMRSMGAEIPPTDEEVVPRIMDLVVRLPAHPKIPPTDEEVVPRIMDLVVRLPAHPKVRYAATLVVSRYTEWVALHPSYIPGLLEYISTAFDDSDKEVVAAAGQALRFLCKDCSRLLTSYFAQLHSFVQTISPKISQSDRVEIYEGIAHVISAMPLQDAGTALKQMSLELLQKIHEAASAPSSSKAQTDAICDGVELLLTMLEVVGPFGEELPASCGETCSQAWVVVDTVLTHHGGDPTVSESVCRLLRAAIPLFGDTALPVIPLVIKRAVLNFDQTGIASYPWILRKCIEAHGHTGKVALREDFKQAFELVSTKLSSLLQTQPITSIPDVLEDYTALAMIMLQYTPDLLLLSSAFPITIQVLLACLSLVQPEAIDAGVDFAYALLGHDALNTANPSPPPNFPLYATAIRNAVGPHGAQLVSVLLNGLSGSYPEDVTSPVVSLIGELVKIWPNEFAMWITTAVELLPTSSVHPTVKSTLLSDISNAKQPQGVKKAVMTFHRSNSKMRERRRDAVTPQQA</sequence>
<evidence type="ECO:0000313" key="2">
    <source>
        <dbReference type="Proteomes" id="UP000663861"/>
    </source>
</evidence>
<dbReference type="GO" id="GO:0006606">
    <property type="term" value="P:protein import into nucleus"/>
    <property type="evidence" value="ECO:0007669"/>
    <property type="project" value="TreeGrafter"/>
</dbReference>
<dbReference type="Proteomes" id="UP000663861">
    <property type="component" value="Unassembled WGS sequence"/>
</dbReference>
<comment type="caution">
    <text evidence="1">The sequence shown here is derived from an EMBL/GenBank/DDBJ whole genome shotgun (WGS) entry which is preliminary data.</text>
</comment>
<dbReference type="PANTHER" id="PTHR12363:SF53">
    <property type="entry name" value="MRNA TRANSPORT REGULATOR MTR10"/>
    <property type="match status" value="1"/>
</dbReference>
<dbReference type="AlphaFoldDB" id="A0A8H3C8N8"/>
<dbReference type="Gene3D" id="1.25.10.10">
    <property type="entry name" value="Leucine-rich Repeat Variant"/>
    <property type="match status" value="3"/>
</dbReference>
<dbReference type="InterPro" id="IPR011989">
    <property type="entry name" value="ARM-like"/>
</dbReference>
<reference evidence="1" key="1">
    <citation type="submission" date="2021-01" db="EMBL/GenBank/DDBJ databases">
        <authorList>
            <person name="Kaushik A."/>
        </authorList>
    </citation>
    <scope>NUCLEOTIDE SEQUENCE</scope>
    <source>
        <strain evidence="1">AG4-RS23</strain>
    </source>
</reference>
<name>A0A8H3C8N8_9AGAM</name>
<protein>
    <submittedName>
        <fullName evidence="1">Uncharacterized protein</fullName>
    </submittedName>
</protein>
<proteinExistence type="predicted"/>
<dbReference type="EMBL" id="CAJMWY010001730">
    <property type="protein sequence ID" value="CAE6474152.1"/>
    <property type="molecule type" value="Genomic_DNA"/>
</dbReference>
<dbReference type="InterPro" id="IPR057941">
    <property type="entry name" value="TPR_TNPO3_IPO13_2nd"/>
</dbReference>
<accession>A0A8H3C8N8</accession>
<organism evidence="1 2">
    <name type="scientific">Rhizoctonia solani</name>
    <dbReference type="NCBI Taxonomy" id="456999"/>
    <lineage>
        <taxon>Eukaryota</taxon>
        <taxon>Fungi</taxon>
        <taxon>Dikarya</taxon>
        <taxon>Basidiomycota</taxon>
        <taxon>Agaricomycotina</taxon>
        <taxon>Agaricomycetes</taxon>
        <taxon>Cantharellales</taxon>
        <taxon>Ceratobasidiaceae</taxon>
        <taxon>Rhizoctonia</taxon>
    </lineage>
</organism>
<dbReference type="InterPro" id="IPR057942">
    <property type="entry name" value="TPR_TNPO3_IPO13_3rd"/>
</dbReference>
<dbReference type="InterPro" id="IPR051345">
    <property type="entry name" value="Importin_beta-like_NTR"/>
</dbReference>
<dbReference type="Pfam" id="PF24140">
    <property type="entry name" value="TPR_TNPO3_IPO13_3rd"/>
    <property type="match status" value="1"/>
</dbReference>
<gene>
    <name evidence="1" type="ORF">RDB_LOCUS87370</name>
</gene>
<dbReference type="Pfam" id="PF24138">
    <property type="entry name" value="TPR_TNPO3_IPO13_2nd"/>
    <property type="match status" value="1"/>
</dbReference>
<dbReference type="PANTHER" id="PTHR12363">
    <property type="entry name" value="TRANSPORTIN 3 AND IMPORTIN 13"/>
    <property type="match status" value="1"/>
</dbReference>
<dbReference type="InterPro" id="IPR016024">
    <property type="entry name" value="ARM-type_fold"/>
</dbReference>